<protein>
    <submittedName>
        <fullName evidence="1">Uncharacterized protein</fullName>
    </submittedName>
</protein>
<sequence length="89" mass="10016">MTNLMLKKSKIIMLTAFVFPGVVTALEIKEIPKEDVKEFRYNDSTGSLIRIHKVCIEGVSYFITFTGEGPSAMTQAVKDGYFERCESSK</sequence>
<proteinExistence type="predicted"/>
<comment type="caution">
    <text evidence="1">The sequence shown here is derived from an EMBL/GenBank/DDBJ whole genome shotgun (WGS) entry which is preliminary data.</text>
</comment>
<dbReference type="Proteomes" id="UP000316905">
    <property type="component" value="Unassembled WGS sequence"/>
</dbReference>
<dbReference type="EMBL" id="VLKY01000033">
    <property type="protein sequence ID" value="TWI46174.1"/>
    <property type="molecule type" value="Genomic_DNA"/>
</dbReference>
<name>A0A562PP18_9PSED</name>
<keyword evidence="2" id="KW-1185">Reference proteome</keyword>
<dbReference type="AlphaFoldDB" id="A0A562PP18"/>
<dbReference type="RefSeq" id="WP_145145990.1">
    <property type="nucleotide sequence ID" value="NZ_VLKY01000033.1"/>
</dbReference>
<evidence type="ECO:0000313" key="1">
    <source>
        <dbReference type="EMBL" id="TWI46174.1"/>
    </source>
</evidence>
<evidence type="ECO:0000313" key="2">
    <source>
        <dbReference type="Proteomes" id="UP000316905"/>
    </source>
</evidence>
<reference evidence="1 2" key="1">
    <citation type="journal article" date="2015" name="Stand. Genomic Sci.">
        <title>Genomic Encyclopedia of Bacterial and Archaeal Type Strains, Phase III: the genomes of soil and plant-associated and newly described type strains.</title>
        <authorList>
            <person name="Whitman W.B."/>
            <person name="Woyke T."/>
            <person name="Klenk H.P."/>
            <person name="Zhou Y."/>
            <person name="Lilburn T.G."/>
            <person name="Beck B.J."/>
            <person name="De Vos P."/>
            <person name="Vandamme P."/>
            <person name="Eisen J.A."/>
            <person name="Garrity G."/>
            <person name="Hugenholtz P."/>
            <person name="Kyrpides N.C."/>
        </authorList>
    </citation>
    <scope>NUCLEOTIDE SEQUENCE [LARGE SCALE GENOMIC DNA]</scope>
    <source>
        <strain evidence="1 2">CGMCC 1.6858</strain>
    </source>
</reference>
<gene>
    <name evidence="1" type="ORF">IQ22_04549</name>
</gene>
<accession>A0A562PP18</accession>
<organism evidence="1 2">
    <name type="scientific">Pseudomonas duriflava</name>
    <dbReference type="NCBI Taxonomy" id="459528"/>
    <lineage>
        <taxon>Bacteria</taxon>
        <taxon>Pseudomonadati</taxon>
        <taxon>Pseudomonadota</taxon>
        <taxon>Gammaproteobacteria</taxon>
        <taxon>Pseudomonadales</taxon>
        <taxon>Pseudomonadaceae</taxon>
        <taxon>Pseudomonas</taxon>
    </lineage>
</organism>